<proteinExistence type="predicted"/>
<organism evidence="2 3">
    <name type="scientific">Micavibrio aeruginosavorus (strain ARL-13)</name>
    <dbReference type="NCBI Taxonomy" id="856793"/>
    <lineage>
        <taxon>Bacteria</taxon>
        <taxon>Pseudomonadati</taxon>
        <taxon>Bdellovibrionota</taxon>
        <taxon>Bdellovibrionia</taxon>
        <taxon>Bdellovibrionales</taxon>
        <taxon>Pseudobdellovibrionaceae</taxon>
        <taxon>Micavibrio</taxon>
    </lineage>
</organism>
<dbReference type="OrthoDB" id="9826383at2"/>
<dbReference type="RefSeq" id="WP_014103268.1">
    <property type="nucleotide sequence ID" value="NC_016026.1"/>
</dbReference>
<dbReference type="KEGG" id="mai:MICA_1732"/>
<keyword evidence="3" id="KW-1185">Reference proteome</keyword>
<name>G2KRT7_MICAA</name>
<feature type="region of interest" description="Disordered" evidence="1">
    <location>
        <begin position="110"/>
        <end position="136"/>
    </location>
</feature>
<dbReference type="AlphaFoldDB" id="G2KRT7"/>
<gene>
    <name evidence="2" type="ordered locus">MICA_1732</name>
</gene>
<dbReference type="Proteomes" id="UP000009286">
    <property type="component" value="Chromosome"/>
</dbReference>
<protein>
    <submittedName>
        <fullName evidence="2">Uncharacterized protein</fullName>
    </submittedName>
</protein>
<evidence type="ECO:0000256" key="1">
    <source>
        <dbReference type="SAM" id="MobiDB-lite"/>
    </source>
</evidence>
<evidence type="ECO:0000313" key="2">
    <source>
        <dbReference type="EMBL" id="AEP10045.1"/>
    </source>
</evidence>
<accession>G2KRT7</accession>
<dbReference type="EMBL" id="CP002382">
    <property type="protein sequence ID" value="AEP10045.1"/>
    <property type="molecule type" value="Genomic_DNA"/>
</dbReference>
<sequence>MAESFEEYQAKIEKAEACEATENESRALAMGEVDENGYSAIDKKINDQYDTDKYQTVRTEVANCYVGIERTPGFLDEMVGFAKDSFDKAANAVKSIEVTPQLVKDVDSALDRANTSDSEQNRRWDRQIAESTGPSM</sequence>
<evidence type="ECO:0000313" key="3">
    <source>
        <dbReference type="Proteomes" id="UP000009286"/>
    </source>
</evidence>
<dbReference type="HOGENOM" id="CLU_1873035_0_0_5"/>
<reference evidence="2 3" key="1">
    <citation type="journal article" date="2011" name="BMC Genomics">
        <title>Genomic insights into an obligate epibiotic bacterial predator: Micavibrio aeruginosavorus ARL-13.</title>
        <authorList>
            <person name="Wang Z."/>
            <person name="Kadouri D."/>
            <person name="Wu M."/>
        </authorList>
    </citation>
    <scope>NUCLEOTIDE SEQUENCE [LARGE SCALE GENOMIC DNA]</scope>
    <source>
        <strain evidence="2 3">ARL-13</strain>
    </source>
</reference>
<feature type="compositionally biased region" description="Basic and acidic residues" evidence="1">
    <location>
        <begin position="119"/>
        <end position="128"/>
    </location>
</feature>